<dbReference type="Proteomes" id="UP000010483">
    <property type="component" value="Chromosome"/>
</dbReference>
<reference evidence="3" key="1">
    <citation type="journal article" date="2013" name="Proc. Natl. Acad. Sci. U.S.A.">
        <title>Improving the coverage of the cyanobacterial phylum using diversity-driven genome sequencing.</title>
        <authorList>
            <person name="Shih P.M."/>
            <person name="Wu D."/>
            <person name="Latifi A."/>
            <person name="Axen S.D."/>
            <person name="Fewer D.P."/>
            <person name="Talla E."/>
            <person name="Calteau A."/>
            <person name="Cai F."/>
            <person name="Tandeau de Marsac N."/>
            <person name="Rippka R."/>
            <person name="Herdman M."/>
            <person name="Sivonen K."/>
            <person name="Coursin T."/>
            <person name="Laurent T."/>
            <person name="Goodwin L."/>
            <person name="Nolan M."/>
            <person name="Davenport K.W."/>
            <person name="Han C.S."/>
            <person name="Rubin E.M."/>
            <person name="Eisen J.A."/>
            <person name="Woyke T."/>
            <person name="Gugger M."/>
            <person name="Kerfeld C.A."/>
        </authorList>
    </citation>
    <scope>NUCLEOTIDE SEQUENCE [LARGE SCALE GENOMIC DNA]</scope>
    <source>
        <strain evidence="3">ATCC 29140 / PCC 7202</strain>
    </source>
</reference>
<accession>K9YIW3</accession>
<dbReference type="STRING" id="292563.Cyast_0360"/>
<organism evidence="2 3">
    <name type="scientific">Cyanobacterium stanieri (strain ATCC 29140 / PCC 7202)</name>
    <dbReference type="NCBI Taxonomy" id="292563"/>
    <lineage>
        <taxon>Bacteria</taxon>
        <taxon>Bacillati</taxon>
        <taxon>Cyanobacteriota</taxon>
        <taxon>Cyanophyceae</taxon>
        <taxon>Oscillatoriophycideae</taxon>
        <taxon>Chroococcales</taxon>
        <taxon>Geminocystaceae</taxon>
        <taxon>Cyanobacterium</taxon>
    </lineage>
</organism>
<dbReference type="InterPro" id="IPR029063">
    <property type="entry name" value="SAM-dependent_MTases_sf"/>
</dbReference>
<dbReference type="AlphaFoldDB" id="K9YIW3"/>
<evidence type="ECO:0000313" key="2">
    <source>
        <dbReference type="EMBL" id="AFZ46340.1"/>
    </source>
</evidence>
<keyword evidence="2" id="KW-0808">Transferase</keyword>
<dbReference type="GO" id="GO:0032259">
    <property type="term" value="P:methylation"/>
    <property type="evidence" value="ECO:0007669"/>
    <property type="project" value="UniProtKB-KW"/>
</dbReference>
<dbReference type="Gene3D" id="3.40.50.150">
    <property type="entry name" value="Vaccinia Virus protein VP39"/>
    <property type="match status" value="1"/>
</dbReference>
<dbReference type="HOGENOM" id="CLU_072455_1_0_3"/>
<dbReference type="PANTHER" id="PTHR43036">
    <property type="entry name" value="OSJNBB0011N17.9 PROTEIN"/>
    <property type="match status" value="1"/>
</dbReference>
<dbReference type="PATRIC" id="fig|292563.3.peg.376"/>
<gene>
    <name evidence="2" type="ordered locus">Cyast_0360</name>
</gene>
<evidence type="ECO:0000313" key="3">
    <source>
        <dbReference type="Proteomes" id="UP000010483"/>
    </source>
</evidence>
<dbReference type="InterPro" id="IPR013216">
    <property type="entry name" value="Methyltransf_11"/>
</dbReference>
<keyword evidence="2" id="KW-0489">Methyltransferase</keyword>
<sequence>MLLQPHQRVKLDDTEDTLFYAYPRFVTHVDNNFISQLTNLYRQELKPNTKILDLMSSWVSHLPPEMKFSHIEGHGMNEEELKKNERLDHYFLQNLNKDLQLPLEDNDFDAVLCTVSIQYLQYPEAIFMEIARILKPGGVAIFSFSNRMFYQKAITAWRDATDRQRIFLTKSYFQSVPEFDSPEVIAQQPETPNFLQMLGMGAKDPFYAVYARKKSC</sequence>
<dbReference type="KEGG" id="csn:Cyast_0360"/>
<dbReference type="SUPFAM" id="SSF53335">
    <property type="entry name" value="S-adenosyl-L-methionine-dependent methyltransferases"/>
    <property type="match status" value="1"/>
</dbReference>
<dbReference type="eggNOG" id="COG2226">
    <property type="taxonomic scope" value="Bacteria"/>
</dbReference>
<dbReference type="CDD" id="cd02440">
    <property type="entry name" value="AdoMet_MTases"/>
    <property type="match status" value="1"/>
</dbReference>
<name>K9YIW3_CYASC</name>
<dbReference type="GO" id="GO:0008757">
    <property type="term" value="F:S-adenosylmethionine-dependent methyltransferase activity"/>
    <property type="evidence" value="ECO:0007669"/>
    <property type="project" value="InterPro"/>
</dbReference>
<proteinExistence type="predicted"/>
<dbReference type="EMBL" id="CP003940">
    <property type="protein sequence ID" value="AFZ46340.1"/>
    <property type="molecule type" value="Genomic_DNA"/>
</dbReference>
<dbReference type="Pfam" id="PF08241">
    <property type="entry name" value="Methyltransf_11"/>
    <property type="match status" value="1"/>
</dbReference>
<dbReference type="BioCyc" id="CSTA292563:G1353-363-MONOMER"/>
<keyword evidence="3" id="KW-1185">Reference proteome</keyword>
<protein>
    <submittedName>
        <fullName evidence="2">Methyltransferase type 11</fullName>
    </submittedName>
</protein>
<evidence type="ECO:0000259" key="1">
    <source>
        <dbReference type="Pfam" id="PF08241"/>
    </source>
</evidence>
<dbReference type="PANTHER" id="PTHR43036:SF2">
    <property type="entry name" value="OS04G0481300 PROTEIN"/>
    <property type="match status" value="1"/>
</dbReference>
<feature type="domain" description="Methyltransferase type 11" evidence="1">
    <location>
        <begin position="90"/>
        <end position="142"/>
    </location>
</feature>